<organism evidence="1 2">
    <name type="scientific">Pseudomonas tremae</name>
    <dbReference type="NCBI Taxonomy" id="200454"/>
    <lineage>
        <taxon>Bacteria</taxon>
        <taxon>Pseudomonadati</taxon>
        <taxon>Pseudomonadota</taxon>
        <taxon>Gammaproteobacteria</taxon>
        <taxon>Pseudomonadales</taxon>
        <taxon>Pseudomonadaceae</taxon>
        <taxon>Pseudomonas</taxon>
    </lineage>
</organism>
<dbReference type="EMBL" id="LJRO01000173">
    <property type="protein sequence ID" value="KPZ01568.1"/>
    <property type="molecule type" value="Genomic_DNA"/>
</dbReference>
<evidence type="ECO:0000313" key="2">
    <source>
        <dbReference type="Proteomes" id="UP000050523"/>
    </source>
</evidence>
<protein>
    <submittedName>
        <fullName evidence="1">Uncharacterized protein</fullName>
    </submittedName>
</protein>
<gene>
    <name evidence="1" type="ORF">ALO43_200350</name>
</gene>
<dbReference type="AlphaFoldDB" id="A0AA40P4U2"/>
<dbReference type="Proteomes" id="UP000050523">
    <property type="component" value="Unassembled WGS sequence"/>
</dbReference>
<reference evidence="1 2" key="1">
    <citation type="submission" date="2015-09" db="EMBL/GenBank/DDBJ databases">
        <title>Genome announcement of multiple Pseudomonas syringae strains.</title>
        <authorList>
            <person name="Thakur S."/>
            <person name="Wang P.W."/>
            <person name="Gong Y."/>
            <person name="Weir B.S."/>
            <person name="Guttman D.S."/>
        </authorList>
    </citation>
    <scope>NUCLEOTIDE SEQUENCE [LARGE SCALE GENOMIC DNA]</scope>
    <source>
        <strain evidence="1 2">ICMP9151</strain>
    </source>
</reference>
<accession>A0AA40P4U2</accession>
<proteinExistence type="predicted"/>
<evidence type="ECO:0000313" key="1">
    <source>
        <dbReference type="EMBL" id="KPZ01568.1"/>
    </source>
</evidence>
<name>A0AA40P4U2_9PSED</name>
<comment type="caution">
    <text evidence="1">The sequence shown here is derived from an EMBL/GenBank/DDBJ whole genome shotgun (WGS) entry which is preliminary data.</text>
</comment>
<sequence>MSSVARITQNTPIEESLQNSEKLHYKGFSMSS</sequence>